<organism evidence="1 2">
    <name type="scientific">Plasmodium cynomolgi (strain B)</name>
    <dbReference type="NCBI Taxonomy" id="1120755"/>
    <lineage>
        <taxon>Eukaryota</taxon>
        <taxon>Sar</taxon>
        <taxon>Alveolata</taxon>
        <taxon>Apicomplexa</taxon>
        <taxon>Aconoidasida</taxon>
        <taxon>Haemosporida</taxon>
        <taxon>Plasmodiidae</taxon>
        <taxon>Plasmodium</taxon>
        <taxon>Plasmodium (Plasmodium)</taxon>
    </lineage>
</organism>
<protein>
    <recommendedName>
        <fullName evidence="3">CID domain-containing protein</fullName>
    </recommendedName>
</protein>
<gene>
    <name evidence="1" type="ORF">PCYB_041480</name>
</gene>
<dbReference type="Proteomes" id="UP000006319">
    <property type="component" value="Chromosome 4"/>
</dbReference>
<evidence type="ECO:0008006" key="3">
    <source>
        <dbReference type="Google" id="ProtNLM"/>
    </source>
</evidence>
<dbReference type="PhylomeDB" id="K6UCJ2"/>
<dbReference type="RefSeq" id="XP_004225347.1">
    <property type="nucleotide sequence ID" value="XM_004225299.1"/>
</dbReference>
<dbReference type="AlphaFoldDB" id="K6UCJ2"/>
<dbReference type="GeneID" id="14695784"/>
<dbReference type="EMBL" id="DF157096">
    <property type="protein sequence ID" value="GAB64946.1"/>
    <property type="molecule type" value="Genomic_DNA"/>
</dbReference>
<accession>K6UCJ2</accession>
<sequence length="211" mass="23914">MNEWVLKKCSTSNLSQSISIQFYQRILKCAIFRNKLNLICSYSELLKFLMQNGRSKELVDFKVYIHSIIQDGYTCAYYKDHGAINILLQIVHSWKELFVTNFNETKMLLSVFHNESANGNNGSAWGDGGRHIDSYHQGIPDLSTFSPKGGMGGGPHSEQGYMDSHPQRYATDFERGKYGDIGYFNGRNIPPPPTNVLLPPPLPLLHLFSHL</sequence>
<reference evidence="1 2" key="1">
    <citation type="journal article" date="2012" name="Nat. Genet.">
        <title>Plasmodium cynomolgi genome sequences provide insight into Plasmodium vivax and the monkey malaria clade.</title>
        <authorList>
            <person name="Tachibana S."/>
            <person name="Sullivan S.A."/>
            <person name="Kawai S."/>
            <person name="Nakamura S."/>
            <person name="Kim H.R."/>
            <person name="Goto N."/>
            <person name="Arisue N."/>
            <person name="Palacpac N.M.Q."/>
            <person name="Honma H."/>
            <person name="Yagi M."/>
            <person name="Tougan T."/>
            <person name="Katakai Y."/>
            <person name="Kaneko O."/>
            <person name="Mita T."/>
            <person name="Kita K."/>
            <person name="Yasutomi Y."/>
            <person name="Sutton P.L."/>
            <person name="Shakhbatyan R."/>
            <person name="Horii T."/>
            <person name="Yasunaga T."/>
            <person name="Barnwell J.W."/>
            <person name="Escalante A.A."/>
            <person name="Carlton J.M."/>
            <person name="Tanabe K."/>
        </authorList>
    </citation>
    <scope>NUCLEOTIDE SEQUENCE [LARGE SCALE GENOMIC DNA]</scope>
    <source>
        <strain evidence="1 2">B</strain>
    </source>
</reference>
<dbReference type="OrthoDB" id="385244at2759"/>
<proteinExistence type="predicted"/>
<feature type="non-terminal residue" evidence="1">
    <location>
        <position position="211"/>
    </location>
</feature>
<keyword evidence="2" id="KW-1185">Reference proteome</keyword>
<dbReference type="VEuPathDB" id="PlasmoDB:PCYB_041480"/>
<dbReference type="eggNOG" id="ENOG502QSI5">
    <property type="taxonomic scope" value="Eukaryota"/>
</dbReference>
<dbReference type="KEGG" id="pcy:PCYB_041480"/>
<evidence type="ECO:0000313" key="1">
    <source>
        <dbReference type="EMBL" id="GAB64946.1"/>
    </source>
</evidence>
<evidence type="ECO:0000313" key="2">
    <source>
        <dbReference type="Proteomes" id="UP000006319"/>
    </source>
</evidence>
<name>K6UCJ2_PLACD</name>